<evidence type="ECO:0000313" key="4">
    <source>
        <dbReference type="EMBL" id="CAI9549061.1"/>
    </source>
</evidence>
<gene>
    <name evidence="4" type="ORF">SPARVUS_LOCUS3273735</name>
</gene>
<dbReference type="InterPro" id="IPR051887">
    <property type="entry name" value="GH18_Domain-Containing"/>
</dbReference>
<reference evidence="4" key="1">
    <citation type="submission" date="2023-05" db="EMBL/GenBank/DDBJ databases">
        <authorList>
            <person name="Stuckert A."/>
        </authorList>
    </citation>
    <scope>NUCLEOTIDE SEQUENCE</scope>
</reference>
<dbReference type="EMBL" id="CATNWA010004956">
    <property type="protein sequence ID" value="CAI9549061.1"/>
    <property type="molecule type" value="Genomic_DNA"/>
</dbReference>
<organism evidence="4 5">
    <name type="scientific">Staurois parvus</name>
    <dbReference type="NCBI Taxonomy" id="386267"/>
    <lineage>
        <taxon>Eukaryota</taxon>
        <taxon>Metazoa</taxon>
        <taxon>Chordata</taxon>
        <taxon>Craniata</taxon>
        <taxon>Vertebrata</taxon>
        <taxon>Euteleostomi</taxon>
        <taxon>Amphibia</taxon>
        <taxon>Batrachia</taxon>
        <taxon>Anura</taxon>
        <taxon>Neobatrachia</taxon>
        <taxon>Ranoidea</taxon>
        <taxon>Ranidae</taxon>
        <taxon>Staurois</taxon>
    </lineage>
</organism>
<dbReference type="PROSITE" id="PS51910">
    <property type="entry name" value="GH18_2"/>
    <property type="match status" value="1"/>
</dbReference>
<name>A0ABN9BP42_9NEOB</name>
<evidence type="ECO:0000256" key="1">
    <source>
        <dbReference type="ARBA" id="ARBA00022801"/>
    </source>
</evidence>
<evidence type="ECO:0000256" key="2">
    <source>
        <dbReference type="ARBA" id="ARBA00023295"/>
    </source>
</evidence>
<sequence>MCFAHSKGARFVLKGNVSVKKIIDPKKRAAWIAEKVNLTKTQYMDGINLDIEQTIRPHTPEYYALTDLVKETTEAFHKEIPGSQVIKLLLLTTSHQV</sequence>
<dbReference type="InterPro" id="IPR001579">
    <property type="entry name" value="Glyco_hydro_18_chit_AS"/>
</dbReference>
<comment type="caution">
    <text evidence="4">The sequence shown here is derived from an EMBL/GenBank/DDBJ whole genome shotgun (WGS) entry which is preliminary data.</text>
</comment>
<proteinExistence type="predicted"/>
<dbReference type="SUPFAM" id="SSF51445">
    <property type="entry name" value="(Trans)glycosidases"/>
    <property type="match status" value="1"/>
</dbReference>
<dbReference type="InterPro" id="IPR001223">
    <property type="entry name" value="Glyco_hydro18_cat"/>
</dbReference>
<keyword evidence="2" id="KW-0326">Glycosidase</keyword>
<dbReference type="InterPro" id="IPR017853">
    <property type="entry name" value="GH"/>
</dbReference>
<accession>A0ABN9BP42</accession>
<evidence type="ECO:0000313" key="5">
    <source>
        <dbReference type="Proteomes" id="UP001162483"/>
    </source>
</evidence>
<protein>
    <recommendedName>
        <fullName evidence="3">GH18 domain-containing protein</fullName>
    </recommendedName>
</protein>
<dbReference type="PANTHER" id="PTHR46290">
    <property type="entry name" value="DI-N-ACETYLCHITOBIASE"/>
    <property type="match status" value="1"/>
</dbReference>
<evidence type="ECO:0000259" key="3">
    <source>
        <dbReference type="PROSITE" id="PS51910"/>
    </source>
</evidence>
<keyword evidence="5" id="KW-1185">Reference proteome</keyword>
<feature type="domain" description="GH18" evidence="3">
    <location>
        <begin position="1"/>
        <end position="97"/>
    </location>
</feature>
<dbReference type="Proteomes" id="UP001162483">
    <property type="component" value="Unassembled WGS sequence"/>
</dbReference>
<keyword evidence="1" id="KW-0378">Hydrolase</keyword>
<dbReference type="Gene3D" id="3.20.20.80">
    <property type="entry name" value="Glycosidases"/>
    <property type="match status" value="1"/>
</dbReference>
<dbReference type="PANTHER" id="PTHR46290:SF1">
    <property type="entry name" value="DI-N-ACETYLCHITOBIASE"/>
    <property type="match status" value="1"/>
</dbReference>
<dbReference type="PROSITE" id="PS01095">
    <property type="entry name" value="GH18_1"/>
    <property type="match status" value="1"/>
</dbReference>